<evidence type="ECO:0000313" key="2">
    <source>
        <dbReference type="Proteomes" id="UP001732700"/>
    </source>
</evidence>
<organism evidence="1 2">
    <name type="scientific">Avena sativa</name>
    <name type="common">Oat</name>
    <dbReference type="NCBI Taxonomy" id="4498"/>
    <lineage>
        <taxon>Eukaryota</taxon>
        <taxon>Viridiplantae</taxon>
        <taxon>Streptophyta</taxon>
        <taxon>Embryophyta</taxon>
        <taxon>Tracheophyta</taxon>
        <taxon>Spermatophyta</taxon>
        <taxon>Magnoliopsida</taxon>
        <taxon>Liliopsida</taxon>
        <taxon>Poales</taxon>
        <taxon>Poaceae</taxon>
        <taxon>BOP clade</taxon>
        <taxon>Pooideae</taxon>
        <taxon>Poodae</taxon>
        <taxon>Poeae</taxon>
        <taxon>Poeae Chloroplast Group 1 (Aveneae type)</taxon>
        <taxon>Aveninae</taxon>
        <taxon>Avena</taxon>
    </lineage>
</organism>
<dbReference type="EnsemblPlants" id="AVESA.00010b.r2.5CG0880170.1">
    <property type="protein sequence ID" value="AVESA.00010b.r2.5CG0880170.1.CDS.1"/>
    <property type="gene ID" value="AVESA.00010b.r2.5CG0880170"/>
</dbReference>
<evidence type="ECO:0000313" key="1">
    <source>
        <dbReference type="EnsemblPlants" id="AVESA.00010b.r2.5CG0880170.1.CDS.1"/>
    </source>
</evidence>
<accession>A0ACD5Y3B5</accession>
<name>A0ACD5Y3B5_AVESA</name>
<reference evidence="1" key="1">
    <citation type="submission" date="2021-05" db="EMBL/GenBank/DDBJ databases">
        <authorList>
            <person name="Scholz U."/>
            <person name="Mascher M."/>
            <person name="Fiebig A."/>
        </authorList>
    </citation>
    <scope>NUCLEOTIDE SEQUENCE [LARGE SCALE GENOMIC DNA]</scope>
</reference>
<sequence>MKICKAPVILKKAVTMCKSKTGVLAARLLVLASLRRRMATAGMISHKIHALMVAADHAKPRGDNRHKVEKMSAIHGGEIVDLSHQLALLDKEESDASGCHDWTLHPIFNDDGNCNYIEGYEEDDDEPLVIDMIRSSREVERLEFNMEDDIDQAAEMFIRRFREQMNRFS</sequence>
<proteinExistence type="predicted"/>
<protein>
    <submittedName>
        <fullName evidence="1">Uncharacterized protein</fullName>
    </submittedName>
</protein>
<reference evidence="1" key="2">
    <citation type="submission" date="2025-09" db="UniProtKB">
        <authorList>
            <consortium name="EnsemblPlants"/>
        </authorList>
    </citation>
    <scope>IDENTIFICATION</scope>
</reference>
<keyword evidence="2" id="KW-1185">Reference proteome</keyword>
<dbReference type="Proteomes" id="UP001732700">
    <property type="component" value="Chromosome 5C"/>
</dbReference>